<dbReference type="AlphaFoldDB" id="J0KT71"/>
<dbReference type="HOGENOM" id="CLU_027257_0_0_5"/>
<reference evidence="1 2" key="1">
    <citation type="submission" date="2012-02" db="EMBL/GenBank/DDBJ databases">
        <title>Improved High-Quality Draft Sequence of Rhizobium leguminosarum bv. trifolii WSM2297.</title>
        <authorList>
            <consortium name="US DOE Joint Genome Institute"/>
            <person name="Lucas S."/>
            <person name="Han J."/>
            <person name="Lapidus A."/>
            <person name="Cheng J.-F."/>
            <person name="Goodwin L."/>
            <person name="Pitluck S."/>
            <person name="Peters L."/>
            <person name="Ovchinnikova G."/>
            <person name="Zhang X."/>
            <person name="Detter J.C."/>
            <person name="Han C."/>
            <person name="Tapia R."/>
            <person name="Land M."/>
            <person name="Hauser L."/>
            <person name="Kyrpides N."/>
            <person name="Ivanova N."/>
            <person name="Pagani I."/>
            <person name="Brau L."/>
            <person name="Yates R."/>
            <person name="O'Hara G."/>
            <person name="Rui T."/>
            <person name="Howieson J."/>
            <person name="Reeve W."/>
            <person name="Woyke T."/>
        </authorList>
    </citation>
    <scope>NUCLEOTIDE SEQUENCE [LARGE SCALE GENOMIC DNA]</scope>
    <source>
        <strain evidence="1 2">WSM2297</strain>
    </source>
</reference>
<evidence type="ECO:0000313" key="1">
    <source>
        <dbReference type="EMBL" id="EJC80804.1"/>
    </source>
</evidence>
<dbReference type="SUPFAM" id="SSF52540">
    <property type="entry name" value="P-loop containing nucleoside triphosphate hydrolases"/>
    <property type="match status" value="1"/>
</dbReference>
<evidence type="ECO:0000313" key="2">
    <source>
        <dbReference type="Proteomes" id="UP000005732"/>
    </source>
</evidence>
<organism evidence="1 2">
    <name type="scientific">Rhizobium leguminosarum bv. trifolii WSM2297</name>
    <dbReference type="NCBI Taxonomy" id="754762"/>
    <lineage>
        <taxon>Bacteria</taxon>
        <taxon>Pseudomonadati</taxon>
        <taxon>Pseudomonadota</taxon>
        <taxon>Alphaproteobacteria</taxon>
        <taxon>Hyphomicrobiales</taxon>
        <taxon>Rhizobiaceae</taxon>
        <taxon>Rhizobium/Agrobacterium group</taxon>
        <taxon>Rhizobium</taxon>
    </lineage>
</organism>
<dbReference type="InterPro" id="IPR027417">
    <property type="entry name" value="P-loop_NTPase"/>
</dbReference>
<sequence length="623" mass="71211">MSDSSGKTEELRELFGSFRAEWLRERLFSLFNEPEYFPSLRDRRPCVLMGGRGTGKTTVLRCMSYQGQAALSGIRNESPESAYIGLYHRVNSNRVTAFQGPELSDLEWRKLFAHYMNLLIAEMIFEYLDWFAVKRGTNIAVPPAACARIAKAFGVGKVSTREELAEEVATAKQALELYVNNLDGEPPQLSMLQAPIDDLTNELSKIDELDGPFFYILFDEYENFLDYQQIVVNTLIKHSSSNYVFKVGVRELGWRVRSTLNGTEQLIHPADYELIHIERRLGANFTQFARDVCEARLREWSSRTNSPHLSLDDLLLDLPYEKEAELLGVSDRVQEIRRRLQGEDDATVLRKVEDFPLYVFWSLENRSYDKTLKSVREYAAGSTHQKDRFSNYKYAMLFTIASNGAKVSKYYCGNRVFSTVSRFNIRFYLHLVSAAIDFHHARGRNLGQPISPTDQTLAAREVGLQYLTELEGVTVQGVQLVKLILGFGRLFQILSRNPQGKAPETMEFAIKKKGASGNTTESVRQLITNAVMHLALVRSEGTKLATEADIKEWDYSLHPIFAPYFNFSHRRKRKLDISEKEFLGMVEAPQETIKLLLKEKASLIDDEPPLQLQLFNEYYAGAK</sequence>
<protein>
    <submittedName>
        <fullName evidence="1">Uncharacterized protein</fullName>
    </submittedName>
</protein>
<dbReference type="Pfam" id="PF24389">
    <property type="entry name" value="ORC-CDC6-like"/>
    <property type="match status" value="1"/>
</dbReference>
<dbReference type="InterPro" id="IPR056955">
    <property type="entry name" value="ORC-CDC6-like"/>
</dbReference>
<dbReference type="EMBL" id="JH719395">
    <property type="protein sequence ID" value="EJC80804.1"/>
    <property type="molecule type" value="Genomic_DNA"/>
</dbReference>
<dbReference type="OrthoDB" id="8311018at2"/>
<dbReference type="Proteomes" id="UP000005732">
    <property type="component" value="Unassembled WGS sequence"/>
</dbReference>
<gene>
    <name evidence="1" type="ORF">Rleg4DRAFT_2465</name>
</gene>
<proteinExistence type="predicted"/>
<name>J0KT71_RHILT</name>
<dbReference type="RefSeq" id="WP_003581622.1">
    <property type="nucleotide sequence ID" value="NZ_JH719395.1"/>
</dbReference>
<accession>J0KT71</accession>